<feature type="region of interest" description="Disordered" evidence="1">
    <location>
        <begin position="110"/>
        <end position="163"/>
    </location>
</feature>
<dbReference type="Proteomes" id="UP000326565">
    <property type="component" value="Unassembled WGS sequence"/>
</dbReference>
<proteinExistence type="predicted"/>
<dbReference type="OrthoDB" id="6359816at2759"/>
<name>A0A5N5X532_9EURO</name>
<keyword evidence="3" id="KW-1185">Reference proteome</keyword>
<dbReference type="AlphaFoldDB" id="A0A5N5X532"/>
<sequence>MRPRKRLQGTTEDDGGIKGDDAFEHNSNSGFRAFGLLWGPCFKLGNILISTSPVKVALFRYTKRGYALQSSFFNAACSPDFKEMHDKEIDLPEDAPMIVEKVFKFPYSGTYSDDEDSDQLPSDPSMMGSADAQDELGGTDPSDTSENSNSSSDSEASSEPENHIPLRSISLWLSSPTIYVSAQQRPNGRFIEKSWRES</sequence>
<evidence type="ECO:0008006" key="4">
    <source>
        <dbReference type="Google" id="ProtNLM"/>
    </source>
</evidence>
<dbReference type="EMBL" id="ML732188">
    <property type="protein sequence ID" value="KAB8075863.1"/>
    <property type="molecule type" value="Genomic_DNA"/>
</dbReference>
<dbReference type="Gene3D" id="3.30.710.10">
    <property type="entry name" value="Potassium Channel Kv1.1, Chain A"/>
    <property type="match status" value="1"/>
</dbReference>
<reference evidence="2 3" key="1">
    <citation type="submission" date="2019-04" db="EMBL/GenBank/DDBJ databases">
        <title>Friends and foes A comparative genomics study of 23 Aspergillus species from section Flavi.</title>
        <authorList>
            <consortium name="DOE Joint Genome Institute"/>
            <person name="Kjaerbolling I."/>
            <person name="Vesth T."/>
            <person name="Frisvad J.C."/>
            <person name="Nybo J.L."/>
            <person name="Theobald S."/>
            <person name="Kildgaard S."/>
            <person name="Isbrandt T."/>
            <person name="Kuo A."/>
            <person name="Sato A."/>
            <person name="Lyhne E.K."/>
            <person name="Kogle M.E."/>
            <person name="Wiebenga A."/>
            <person name="Kun R.S."/>
            <person name="Lubbers R.J."/>
            <person name="Makela M.R."/>
            <person name="Barry K."/>
            <person name="Chovatia M."/>
            <person name="Clum A."/>
            <person name="Daum C."/>
            <person name="Haridas S."/>
            <person name="He G."/>
            <person name="LaButti K."/>
            <person name="Lipzen A."/>
            <person name="Mondo S."/>
            <person name="Riley R."/>
            <person name="Salamov A."/>
            <person name="Simmons B.A."/>
            <person name="Magnuson J.K."/>
            <person name="Henrissat B."/>
            <person name="Mortensen U.H."/>
            <person name="Larsen T.O."/>
            <person name="Devries R.P."/>
            <person name="Grigoriev I.V."/>
            <person name="Machida M."/>
            <person name="Baker S.E."/>
            <person name="Andersen M.R."/>
        </authorList>
    </citation>
    <scope>NUCLEOTIDE SEQUENCE [LARGE SCALE GENOMIC DNA]</scope>
    <source>
        <strain evidence="2 3">CBS 151.66</strain>
    </source>
</reference>
<dbReference type="InterPro" id="IPR011333">
    <property type="entry name" value="SKP1/BTB/POZ_sf"/>
</dbReference>
<gene>
    <name evidence="2" type="ORF">BDV29DRAFT_155239</name>
</gene>
<protein>
    <recommendedName>
        <fullName evidence="4">BTB domain-containing protein</fullName>
    </recommendedName>
</protein>
<evidence type="ECO:0000313" key="3">
    <source>
        <dbReference type="Proteomes" id="UP000326565"/>
    </source>
</evidence>
<organism evidence="2 3">
    <name type="scientific">Aspergillus leporis</name>
    <dbReference type="NCBI Taxonomy" id="41062"/>
    <lineage>
        <taxon>Eukaryota</taxon>
        <taxon>Fungi</taxon>
        <taxon>Dikarya</taxon>
        <taxon>Ascomycota</taxon>
        <taxon>Pezizomycotina</taxon>
        <taxon>Eurotiomycetes</taxon>
        <taxon>Eurotiomycetidae</taxon>
        <taxon>Eurotiales</taxon>
        <taxon>Aspergillaceae</taxon>
        <taxon>Aspergillus</taxon>
        <taxon>Aspergillus subgen. Circumdati</taxon>
    </lineage>
</organism>
<dbReference type="CDD" id="cd18186">
    <property type="entry name" value="BTB_POZ_ZBTB_KLHL-like"/>
    <property type="match status" value="1"/>
</dbReference>
<accession>A0A5N5X532</accession>
<feature type="region of interest" description="Disordered" evidence="1">
    <location>
        <begin position="1"/>
        <end position="21"/>
    </location>
</feature>
<feature type="compositionally biased region" description="Low complexity" evidence="1">
    <location>
        <begin position="139"/>
        <end position="159"/>
    </location>
</feature>
<evidence type="ECO:0000313" key="2">
    <source>
        <dbReference type="EMBL" id="KAB8075863.1"/>
    </source>
</evidence>
<evidence type="ECO:0000256" key="1">
    <source>
        <dbReference type="SAM" id="MobiDB-lite"/>
    </source>
</evidence>